<gene>
    <name evidence="3" type="ORF">HF327_015080</name>
</gene>
<evidence type="ECO:0000256" key="1">
    <source>
        <dbReference type="SAM" id="SignalP"/>
    </source>
</evidence>
<dbReference type="CDD" id="cd01822">
    <property type="entry name" value="Lysophospholipase_L1_like"/>
    <property type="match status" value="1"/>
</dbReference>
<comment type="caution">
    <text evidence="3">The sequence shown here is derived from an EMBL/GenBank/DDBJ whole genome shotgun (WGS) entry which is preliminary data.</text>
</comment>
<evidence type="ECO:0000313" key="4">
    <source>
        <dbReference type="Proteomes" id="UP000530032"/>
    </source>
</evidence>
<dbReference type="PANTHER" id="PTHR30383">
    <property type="entry name" value="THIOESTERASE 1/PROTEASE 1/LYSOPHOSPHOLIPASE L1"/>
    <property type="match status" value="1"/>
</dbReference>
<accession>A0A843BAF4</accession>
<feature type="signal peptide" evidence="1">
    <location>
        <begin position="1"/>
        <end position="40"/>
    </location>
</feature>
<evidence type="ECO:0000313" key="3">
    <source>
        <dbReference type="EMBL" id="MBI1625824.1"/>
    </source>
</evidence>
<dbReference type="PANTHER" id="PTHR30383:SF24">
    <property type="entry name" value="THIOESTERASE 1_PROTEASE 1_LYSOPHOSPHOLIPASE L1"/>
    <property type="match status" value="1"/>
</dbReference>
<sequence length="246" mass="26178">MNQFDKKNTRDSRQNFALQRRHCIAVALMLAISGACGAVAAASHGKSKEAAKPAASAAPLKPGPVLVLGDSLSAEYGLTRGKGWVQLLQQRMDAEKIPRKVVNASISGETTSGGKSRLPSLLTQHQPALVVLELGGNDALRGLALQSTQSNLQAMVKASKDSGAQVLLVGMQVPPNYGASYTEQFASMFEKIASEQKLPVVPFLLSGFGDGPDAGQWFQSDRIHPNAQAQPLMLGNVWPKLKPLLQ</sequence>
<dbReference type="InterPro" id="IPR036514">
    <property type="entry name" value="SGNH_hydro_sf"/>
</dbReference>
<reference evidence="3" key="1">
    <citation type="submission" date="2020-12" db="EMBL/GenBank/DDBJ databases">
        <title>Comamonas sp. nov., isolated from stream water.</title>
        <authorList>
            <person name="Park K.-H."/>
        </authorList>
    </citation>
    <scope>NUCLEOTIDE SEQUENCE</scope>
    <source>
        <strain evidence="3">EJ-4</strain>
    </source>
</reference>
<dbReference type="Pfam" id="PF13472">
    <property type="entry name" value="Lipase_GDSL_2"/>
    <property type="match status" value="1"/>
</dbReference>
<name>A0A843BAF4_9BURK</name>
<dbReference type="Gene3D" id="3.40.50.1110">
    <property type="entry name" value="SGNH hydrolase"/>
    <property type="match status" value="1"/>
</dbReference>
<protein>
    <submittedName>
        <fullName evidence="3">Arylesterase</fullName>
    </submittedName>
</protein>
<feature type="chain" id="PRO_5032691460" evidence="1">
    <location>
        <begin position="41"/>
        <end position="246"/>
    </location>
</feature>
<dbReference type="InterPro" id="IPR013830">
    <property type="entry name" value="SGNH_hydro"/>
</dbReference>
<proteinExistence type="predicted"/>
<dbReference type="Proteomes" id="UP000530032">
    <property type="component" value="Unassembled WGS sequence"/>
</dbReference>
<dbReference type="RefSeq" id="WP_198460953.1">
    <property type="nucleotide sequence ID" value="NZ_JABBCQ020000013.1"/>
</dbReference>
<keyword evidence="4" id="KW-1185">Reference proteome</keyword>
<dbReference type="AlphaFoldDB" id="A0A843BAF4"/>
<dbReference type="GO" id="GO:0004622">
    <property type="term" value="F:phosphatidylcholine lysophospholipase activity"/>
    <property type="evidence" value="ECO:0007669"/>
    <property type="project" value="TreeGrafter"/>
</dbReference>
<dbReference type="SUPFAM" id="SSF52266">
    <property type="entry name" value="SGNH hydrolase"/>
    <property type="match status" value="1"/>
</dbReference>
<dbReference type="InterPro" id="IPR051532">
    <property type="entry name" value="Ester_Hydrolysis_Enzymes"/>
</dbReference>
<keyword evidence="1" id="KW-0732">Signal</keyword>
<feature type="domain" description="SGNH hydrolase-type esterase" evidence="2">
    <location>
        <begin position="67"/>
        <end position="229"/>
    </location>
</feature>
<dbReference type="EMBL" id="JABBCQ020000013">
    <property type="protein sequence ID" value="MBI1625824.1"/>
    <property type="molecule type" value="Genomic_DNA"/>
</dbReference>
<organism evidence="3 4">
    <name type="scientific">Comamonas suwonensis</name>
    <dbReference type="NCBI Taxonomy" id="2606214"/>
    <lineage>
        <taxon>Bacteria</taxon>
        <taxon>Pseudomonadati</taxon>
        <taxon>Pseudomonadota</taxon>
        <taxon>Betaproteobacteria</taxon>
        <taxon>Burkholderiales</taxon>
        <taxon>Comamonadaceae</taxon>
        <taxon>Comamonas</taxon>
    </lineage>
</organism>
<evidence type="ECO:0000259" key="2">
    <source>
        <dbReference type="Pfam" id="PF13472"/>
    </source>
</evidence>